<name>A0A222E3H9_9RHOB</name>
<sequence length="412" mass="46504">MSELDPAFPSRLSNSEVKFLLSEAIYSRTDKRGVIQACNQVFYRVAGHDWDRIIGAPHKLIRHPDMPRGVFHFVWERLKTGQPTGAYVKNRRSCGRYYWVFALFAPTEDGYISTRIKPISPLCAEVQEFYAEMLEREKGGASPAESAEDLCAWVRNKGFTCYDAFQSHALATEFEARSRQMGCTLDPRLKRFIDMTQAISDVWDEADRMTEAFKAIRTVPMNMRIIASRLENAGGPISAISVNYSQMLEEMTTWVKTFVEGEDCVFAKIRNAVLMGQFLTFASATEREMITAFGATDDAYPDDVDVAHEIAVLAGHEKRFMQQAADNLSSVEREARRFSLSVLDMKRFVTGLSSTRMMCKIESASLSESGTGLTGIVEQLDSCQEEIEQRLARVMDLNAVIQNNTSMLRSML</sequence>
<reference evidence="2 3" key="1">
    <citation type="submission" date="2017-07" db="EMBL/GenBank/DDBJ databases">
        <title>Genome Sequence of Antarctobacter heliothermus Strain SMS3 Isolated from a culture of the Diatom Skeletonema marinoi.</title>
        <authorList>
            <person name="Topel M."/>
            <person name="Pinder M.I.M."/>
            <person name="Johansson O.N."/>
            <person name="Kourtchenko O."/>
            <person name="Godhe A."/>
            <person name="Clarke A.K."/>
        </authorList>
    </citation>
    <scope>NUCLEOTIDE SEQUENCE [LARGE SCALE GENOMIC DNA]</scope>
    <source>
        <strain evidence="2 3">SMS3</strain>
    </source>
</reference>
<dbReference type="AlphaFoldDB" id="A0A222E3H9"/>
<dbReference type="Proteomes" id="UP000203589">
    <property type="component" value="Chromosome"/>
</dbReference>
<dbReference type="RefSeq" id="WP_094034784.1">
    <property type="nucleotide sequence ID" value="NZ_CP022540.1"/>
</dbReference>
<dbReference type="InterPro" id="IPR013655">
    <property type="entry name" value="PAS_fold_3"/>
</dbReference>
<dbReference type="InterPro" id="IPR035965">
    <property type="entry name" value="PAS-like_dom_sf"/>
</dbReference>
<dbReference type="Pfam" id="PF08447">
    <property type="entry name" value="PAS_3"/>
    <property type="match status" value="1"/>
</dbReference>
<dbReference type="Gene3D" id="3.30.450.20">
    <property type="entry name" value="PAS domain"/>
    <property type="match status" value="1"/>
</dbReference>
<evidence type="ECO:0000313" key="2">
    <source>
        <dbReference type="EMBL" id="ASP20764.1"/>
    </source>
</evidence>
<evidence type="ECO:0000313" key="3">
    <source>
        <dbReference type="Proteomes" id="UP000203589"/>
    </source>
</evidence>
<organism evidence="2 3">
    <name type="scientific">Antarctobacter heliothermus</name>
    <dbReference type="NCBI Taxonomy" id="74033"/>
    <lineage>
        <taxon>Bacteria</taxon>
        <taxon>Pseudomonadati</taxon>
        <taxon>Pseudomonadota</taxon>
        <taxon>Alphaproteobacteria</taxon>
        <taxon>Rhodobacterales</taxon>
        <taxon>Roseobacteraceae</taxon>
        <taxon>Antarctobacter</taxon>
    </lineage>
</organism>
<keyword evidence="3" id="KW-1185">Reference proteome</keyword>
<dbReference type="SUPFAM" id="SSF55785">
    <property type="entry name" value="PYP-like sensor domain (PAS domain)"/>
    <property type="match status" value="1"/>
</dbReference>
<protein>
    <submittedName>
        <fullName evidence="2">Aerotaxis receptor</fullName>
    </submittedName>
</protein>
<gene>
    <name evidence="2" type="primary">aer</name>
    <name evidence="2" type="ORF">ANTHELSMS3_02086</name>
</gene>
<proteinExistence type="predicted"/>
<evidence type="ECO:0000259" key="1">
    <source>
        <dbReference type="Pfam" id="PF08447"/>
    </source>
</evidence>
<keyword evidence="2" id="KW-0675">Receptor</keyword>
<dbReference type="KEGG" id="aht:ANTHELSMS3_02086"/>
<feature type="domain" description="PAS fold-3" evidence="1">
    <location>
        <begin position="38"/>
        <end position="107"/>
    </location>
</feature>
<dbReference type="EMBL" id="CP022540">
    <property type="protein sequence ID" value="ASP20764.1"/>
    <property type="molecule type" value="Genomic_DNA"/>
</dbReference>
<accession>A0A222E3H9</accession>
<dbReference type="OrthoDB" id="266313at2"/>